<dbReference type="Gene3D" id="3.40.50.2000">
    <property type="entry name" value="Glycogen Phosphorylase B"/>
    <property type="match status" value="2"/>
</dbReference>
<dbReference type="Pfam" id="PF13528">
    <property type="entry name" value="Glyco_trans_1_3"/>
    <property type="match status" value="1"/>
</dbReference>
<dbReference type="SUPFAM" id="SSF53756">
    <property type="entry name" value="UDP-Glycosyltransferase/glycogen phosphorylase"/>
    <property type="match status" value="1"/>
</dbReference>
<gene>
    <name evidence="1" type="ORF">BHV76_06575</name>
</gene>
<dbReference type="AlphaFoldDB" id="A0A854C1T6"/>
<evidence type="ECO:0000313" key="1">
    <source>
        <dbReference type="EMBL" id="OKZ10536.1"/>
    </source>
</evidence>
<comment type="caution">
    <text evidence="1">The sequence shown here is derived from an EMBL/GenBank/DDBJ whole genome shotgun (WGS) entry which is preliminary data.</text>
</comment>
<sequence>MRFLFIIQGEGRGHLTQALTLEEHLLSQGHEVVEVLVGKSKNRELPDFFRKRIHAPVSRFESPNFLPTPANRRSRIAPSIFYNLARFPYYASSIRFINNRIKALRPDRVVNFYELLTGLTYMVCRPDVPCICIGHQYLFLHRRFRFPKVNPVSLAMLKLFTRMTAIGSSRMLALSFRRMPDDRSRRIYVVPPLLRTEAMRQSVSSGNYIHGYMVNSGFSSQVASWHKKRPDVPMEFFWDRKGESTVKKVDETLSFHTLDDKLFLQRMAGCMAYASTAGFESICEAMYMGKPILMVPAHIEQECNAFDAVQSGAGITSSSFCLDRLLDFSKTFRPDPQFVFWANSSDILLSRLVSEPAEESVVAHDWQWQLHLSWPRFKF</sequence>
<organism evidence="1 2">
    <name type="scientific">Phocaeicola plebeius</name>
    <dbReference type="NCBI Taxonomy" id="310297"/>
    <lineage>
        <taxon>Bacteria</taxon>
        <taxon>Pseudomonadati</taxon>
        <taxon>Bacteroidota</taxon>
        <taxon>Bacteroidia</taxon>
        <taxon>Bacteroidales</taxon>
        <taxon>Bacteroidaceae</taxon>
        <taxon>Phocaeicola</taxon>
    </lineage>
</organism>
<name>A0A854C1T6_9BACT</name>
<dbReference type="Proteomes" id="UP000186685">
    <property type="component" value="Unassembled WGS sequence"/>
</dbReference>
<proteinExistence type="predicted"/>
<dbReference type="GO" id="GO:0016757">
    <property type="term" value="F:glycosyltransferase activity"/>
    <property type="evidence" value="ECO:0007669"/>
    <property type="project" value="TreeGrafter"/>
</dbReference>
<reference evidence="1 2" key="1">
    <citation type="journal article" date="2016" name="Nat. Biotechnol.">
        <title>Measurement of bacterial replication rates in microbial communities.</title>
        <authorList>
            <person name="Brown C.T."/>
            <person name="Olm M.R."/>
            <person name="Thomas B.C."/>
            <person name="Banfield J.F."/>
        </authorList>
    </citation>
    <scope>NUCLEOTIDE SEQUENCE [LARGE SCALE GENOMIC DNA]</scope>
    <source>
        <strain evidence="1">45_130</strain>
    </source>
</reference>
<dbReference type="EMBL" id="MNQR01000019">
    <property type="protein sequence ID" value="OKZ10536.1"/>
    <property type="molecule type" value="Genomic_DNA"/>
</dbReference>
<keyword evidence="1" id="KW-0808">Transferase</keyword>
<accession>A0A854C1T6</accession>
<dbReference type="PANTHER" id="PTHR21015">
    <property type="entry name" value="UDP-N-ACETYLGLUCOSAMINE--N-ACETYLMURAMYL-(PENTAPEPTIDE) PYROPHOSPHORYL-UNDECAPRENOL N-ACETYLGLUCOSAMINE TRANSFERASE 1"/>
    <property type="match status" value="1"/>
</dbReference>
<protein>
    <submittedName>
        <fullName evidence="1">Glycosyltransferase</fullName>
    </submittedName>
</protein>
<evidence type="ECO:0000313" key="2">
    <source>
        <dbReference type="Proteomes" id="UP000186685"/>
    </source>
</evidence>
<dbReference type="PANTHER" id="PTHR21015:SF22">
    <property type="entry name" value="GLYCOSYLTRANSFERASE"/>
    <property type="match status" value="1"/>
</dbReference>